<dbReference type="PANTHER" id="PTHR42743:SF11">
    <property type="entry name" value="AMINODEOXYCHORISMATE LYASE"/>
    <property type="match status" value="1"/>
</dbReference>
<dbReference type="RefSeq" id="WP_111344850.1">
    <property type="nucleotide sequence ID" value="NZ_QHHQ01000002.1"/>
</dbReference>
<dbReference type="InterPro" id="IPR001544">
    <property type="entry name" value="Aminotrans_IV"/>
</dbReference>
<comment type="catalytic activity">
    <reaction evidence="12">
        <text>L-isoleucine + 2-oxoglutarate = (S)-3-methyl-2-oxopentanoate + L-glutamate</text>
        <dbReference type="Rhea" id="RHEA:24801"/>
        <dbReference type="ChEBI" id="CHEBI:16810"/>
        <dbReference type="ChEBI" id="CHEBI:29985"/>
        <dbReference type="ChEBI" id="CHEBI:35146"/>
        <dbReference type="ChEBI" id="CHEBI:58045"/>
        <dbReference type="EC" id="2.6.1.42"/>
    </reaction>
</comment>
<comment type="pathway">
    <text evidence="3">Amino-acid biosynthesis; L-isoleucine biosynthesis; L-isoleucine from 2-oxobutanoate: step 4/4.</text>
</comment>
<evidence type="ECO:0000256" key="15">
    <source>
        <dbReference type="RuleBase" id="RU004516"/>
    </source>
</evidence>
<comment type="pathway">
    <text evidence="4">Amino-acid biosynthesis; L-valine biosynthesis; L-valine from pyruvate: step 4/4.</text>
</comment>
<protein>
    <recommendedName>
        <fullName evidence="8">Probable branched-chain-amino-acid aminotransferase</fullName>
        <ecNumber evidence="7">2.6.1.42</ecNumber>
    </recommendedName>
</protein>
<dbReference type="OrthoDB" id="9805628at2"/>
<name>A0A8B2NYS9_9HYPH</name>
<evidence type="ECO:0000256" key="5">
    <source>
        <dbReference type="ARBA" id="ARBA00005072"/>
    </source>
</evidence>
<dbReference type="InterPro" id="IPR043132">
    <property type="entry name" value="BCAT-like_C"/>
</dbReference>
<dbReference type="InterPro" id="IPR043131">
    <property type="entry name" value="BCAT-like_N"/>
</dbReference>
<evidence type="ECO:0000256" key="4">
    <source>
        <dbReference type="ARBA" id="ARBA00004931"/>
    </source>
</evidence>
<proteinExistence type="inferred from homology"/>
<comment type="catalytic activity">
    <reaction evidence="13">
        <text>L-leucine + 2-oxoglutarate = 4-methyl-2-oxopentanoate + L-glutamate</text>
        <dbReference type="Rhea" id="RHEA:18321"/>
        <dbReference type="ChEBI" id="CHEBI:16810"/>
        <dbReference type="ChEBI" id="CHEBI:17865"/>
        <dbReference type="ChEBI" id="CHEBI:29985"/>
        <dbReference type="ChEBI" id="CHEBI:57427"/>
        <dbReference type="EC" id="2.6.1.42"/>
    </reaction>
</comment>
<evidence type="ECO:0000313" key="17">
    <source>
        <dbReference type="Proteomes" id="UP000249590"/>
    </source>
</evidence>
<organism evidence="16 17">
    <name type="scientific">Acuticoccus sediminis</name>
    <dbReference type="NCBI Taxonomy" id="2184697"/>
    <lineage>
        <taxon>Bacteria</taxon>
        <taxon>Pseudomonadati</taxon>
        <taxon>Pseudomonadota</taxon>
        <taxon>Alphaproteobacteria</taxon>
        <taxon>Hyphomicrobiales</taxon>
        <taxon>Amorphaceae</taxon>
        <taxon>Acuticoccus</taxon>
    </lineage>
</organism>
<dbReference type="FunFam" id="3.20.10.10:FF:000002">
    <property type="entry name" value="D-alanine aminotransferase"/>
    <property type="match status" value="1"/>
</dbReference>
<dbReference type="GO" id="GO:0009082">
    <property type="term" value="P:branched-chain amino acid biosynthetic process"/>
    <property type="evidence" value="ECO:0007669"/>
    <property type="project" value="UniProtKB-KW"/>
</dbReference>
<evidence type="ECO:0000256" key="3">
    <source>
        <dbReference type="ARBA" id="ARBA00004824"/>
    </source>
</evidence>
<accession>A0A8B2NYS9</accession>
<evidence type="ECO:0000256" key="9">
    <source>
        <dbReference type="ARBA" id="ARBA00022898"/>
    </source>
</evidence>
<gene>
    <name evidence="16" type="ORF">DLJ53_10105</name>
</gene>
<evidence type="ECO:0000256" key="7">
    <source>
        <dbReference type="ARBA" id="ARBA00013053"/>
    </source>
</evidence>
<comment type="caution">
    <text evidence="16">The sequence shown here is derived from an EMBL/GenBank/DDBJ whole genome shotgun (WGS) entry which is preliminary data.</text>
</comment>
<dbReference type="Proteomes" id="UP000249590">
    <property type="component" value="Unassembled WGS sequence"/>
</dbReference>
<reference evidence="16 17" key="1">
    <citation type="submission" date="2018-05" db="EMBL/GenBank/DDBJ databases">
        <title>Acuticoccus sediminis sp. nov., isolated from deep-sea sediment of Indian Ocean.</title>
        <authorList>
            <person name="Liu X."/>
            <person name="Lai Q."/>
            <person name="Du Y."/>
            <person name="Sun F."/>
            <person name="Zhang X."/>
            <person name="Wang S."/>
            <person name="Shao Z."/>
        </authorList>
    </citation>
    <scope>NUCLEOTIDE SEQUENCE [LARGE SCALE GENOMIC DNA]</scope>
    <source>
        <strain evidence="16 17">PTG4-2</strain>
    </source>
</reference>
<evidence type="ECO:0000256" key="10">
    <source>
        <dbReference type="ARBA" id="ARBA00023304"/>
    </source>
</evidence>
<comment type="catalytic activity">
    <reaction evidence="11">
        <text>L-valine + 2-oxoglutarate = 3-methyl-2-oxobutanoate + L-glutamate</text>
        <dbReference type="Rhea" id="RHEA:24813"/>
        <dbReference type="ChEBI" id="CHEBI:11851"/>
        <dbReference type="ChEBI" id="CHEBI:16810"/>
        <dbReference type="ChEBI" id="CHEBI:29985"/>
        <dbReference type="ChEBI" id="CHEBI:57762"/>
        <dbReference type="EC" id="2.6.1.42"/>
    </reaction>
</comment>
<comment type="similarity">
    <text evidence="6 14">Belongs to the class-IV pyridoxal-phosphate-dependent aminotransferase family.</text>
</comment>
<comment type="function">
    <text evidence="2">Acts on leucine, isoleucine and valine.</text>
</comment>
<dbReference type="InterPro" id="IPR018300">
    <property type="entry name" value="Aminotrans_IV_CS"/>
</dbReference>
<dbReference type="AlphaFoldDB" id="A0A8B2NYS9"/>
<dbReference type="EC" id="2.6.1.42" evidence="7"/>
<evidence type="ECO:0000256" key="8">
    <source>
        <dbReference type="ARBA" id="ARBA00014472"/>
    </source>
</evidence>
<dbReference type="SUPFAM" id="SSF56752">
    <property type="entry name" value="D-aminoacid aminotransferase-like PLP-dependent enzymes"/>
    <property type="match status" value="1"/>
</dbReference>
<dbReference type="Gene3D" id="3.20.10.10">
    <property type="entry name" value="D-amino Acid Aminotransferase, subunit A, domain 2"/>
    <property type="match status" value="1"/>
</dbReference>
<dbReference type="Pfam" id="PF01063">
    <property type="entry name" value="Aminotran_4"/>
    <property type="match status" value="1"/>
</dbReference>
<keyword evidence="9 15" id="KW-0663">Pyridoxal phosphate</keyword>
<evidence type="ECO:0000256" key="14">
    <source>
        <dbReference type="RuleBase" id="RU004106"/>
    </source>
</evidence>
<keyword evidence="17" id="KW-1185">Reference proteome</keyword>
<dbReference type="InterPro" id="IPR036038">
    <property type="entry name" value="Aminotransferase-like"/>
</dbReference>
<evidence type="ECO:0000256" key="1">
    <source>
        <dbReference type="ARBA" id="ARBA00001933"/>
    </source>
</evidence>
<comment type="pathway">
    <text evidence="5">Amino-acid biosynthesis; L-leucine biosynthesis; L-leucine from 3-methyl-2-oxobutanoate: step 4/4.</text>
</comment>
<evidence type="ECO:0000256" key="6">
    <source>
        <dbReference type="ARBA" id="ARBA00009320"/>
    </source>
</evidence>
<dbReference type="GO" id="GO:0004084">
    <property type="term" value="F:branched-chain-amino-acid transaminase activity"/>
    <property type="evidence" value="ECO:0007669"/>
    <property type="project" value="UniProtKB-EC"/>
</dbReference>
<evidence type="ECO:0000256" key="2">
    <source>
        <dbReference type="ARBA" id="ARBA00003109"/>
    </source>
</evidence>
<dbReference type="GO" id="GO:0008652">
    <property type="term" value="P:amino acid biosynthetic process"/>
    <property type="evidence" value="ECO:0007669"/>
    <property type="project" value="UniProtKB-ARBA"/>
</dbReference>
<keyword evidence="10" id="KW-0100">Branched-chain amino acid biosynthesis</keyword>
<comment type="cofactor">
    <cofactor evidence="1 15">
        <name>pyridoxal 5'-phosphate</name>
        <dbReference type="ChEBI" id="CHEBI:597326"/>
    </cofactor>
</comment>
<dbReference type="PANTHER" id="PTHR42743">
    <property type="entry name" value="AMINO-ACID AMINOTRANSFERASE"/>
    <property type="match status" value="1"/>
</dbReference>
<evidence type="ECO:0000313" key="16">
    <source>
        <dbReference type="EMBL" id="RAI01750.1"/>
    </source>
</evidence>
<sequence length="313" mass="34598">MSAAAEPAFANQRVAYFNGKIVPESEVMVSFRDRSFKFGDGAFDMTRTFGHRPFKLKEHIDRFYQSLRYLRIDPGLSPKEMIDASEAVLERNLHLLDGGDDYWLGQRVSRGIDAVGDEGFEHTGPSVIVECTPLPLRQRARQFRDGVDIVVPAVRRTAPDALSPRAKTHNYLNLITADMDAKAFNPEALSILLDVNGNLAEGTGSNIFLVTNGEIRTPRSQFVLAGISRQTVIDLARKSGIPMHEADVDIFDALNADEIFITSTSWCIVPARTFNGNPVGGGAPVPGPVTKQLTDAYVDFVNFDFPAQYLKYT</sequence>
<evidence type="ECO:0000256" key="13">
    <source>
        <dbReference type="ARBA" id="ARBA00049229"/>
    </source>
</evidence>
<dbReference type="Gene3D" id="3.30.470.10">
    <property type="match status" value="1"/>
</dbReference>
<dbReference type="PROSITE" id="PS00770">
    <property type="entry name" value="AA_TRANSFER_CLASS_4"/>
    <property type="match status" value="1"/>
</dbReference>
<dbReference type="EMBL" id="QHHQ01000002">
    <property type="protein sequence ID" value="RAI01750.1"/>
    <property type="molecule type" value="Genomic_DNA"/>
</dbReference>
<keyword evidence="10" id="KW-0028">Amino-acid biosynthesis</keyword>
<dbReference type="InterPro" id="IPR050571">
    <property type="entry name" value="Class-IV_PLP-Dep_Aminotrnsfr"/>
</dbReference>
<evidence type="ECO:0000256" key="12">
    <source>
        <dbReference type="ARBA" id="ARBA00048798"/>
    </source>
</evidence>
<evidence type="ECO:0000256" key="11">
    <source>
        <dbReference type="ARBA" id="ARBA00048212"/>
    </source>
</evidence>